<dbReference type="PANTHER" id="PTHR31559:SF0">
    <property type="entry name" value="PYRIDOXAL 5'-PHOSPHATE SYNTHASE SUBUNIT SNO1-RELATED"/>
    <property type="match status" value="1"/>
</dbReference>
<dbReference type="PIRSF" id="PIRSF005639">
    <property type="entry name" value="Glut_amidoT_SNO"/>
    <property type="match status" value="1"/>
</dbReference>
<feature type="binding site" evidence="9">
    <location>
        <begin position="72"/>
        <end position="74"/>
    </location>
    <ligand>
        <name>L-glutamine</name>
        <dbReference type="ChEBI" id="CHEBI:58359"/>
    </ligand>
</feature>
<reference evidence="10 11" key="1">
    <citation type="submission" date="2009-11" db="EMBL/GenBank/DDBJ databases">
        <title>Annotation of Allomyces macrogynus ATCC 38327.</title>
        <authorList>
            <consortium name="The Broad Institute Genome Sequencing Platform"/>
            <person name="Russ C."/>
            <person name="Cuomo C."/>
            <person name="Burger G."/>
            <person name="Gray M.W."/>
            <person name="Holland P.W.H."/>
            <person name="King N."/>
            <person name="Lang F.B.F."/>
            <person name="Roger A.J."/>
            <person name="Ruiz-Trillo I."/>
            <person name="Young S.K."/>
            <person name="Zeng Q."/>
            <person name="Gargeya S."/>
            <person name="Fitzgerald M."/>
            <person name="Haas B."/>
            <person name="Abouelleil A."/>
            <person name="Alvarado L."/>
            <person name="Arachchi H.M."/>
            <person name="Berlin A."/>
            <person name="Chapman S.B."/>
            <person name="Gearin G."/>
            <person name="Goldberg J."/>
            <person name="Griggs A."/>
            <person name="Gujja S."/>
            <person name="Hansen M."/>
            <person name="Heiman D."/>
            <person name="Howarth C."/>
            <person name="Larimer J."/>
            <person name="Lui A."/>
            <person name="MacDonald P.J.P."/>
            <person name="McCowen C."/>
            <person name="Montmayeur A."/>
            <person name="Murphy C."/>
            <person name="Neiman D."/>
            <person name="Pearson M."/>
            <person name="Priest M."/>
            <person name="Roberts A."/>
            <person name="Saif S."/>
            <person name="Shea T."/>
            <person name="Sisk P."/>
            <person name="Stolte C."/>
            <person name="Sykes S."/>
            <person name="Wortman J."/>
            <person name="Nusbaum C."/>
            <person name="Birren B."/>
        </authorList>
    </citation>
    <scope>NUCLEOTIDE SEQUENCE [LARGE SCALE GENOMIC DNA]</scope>
    <source>
        <strain evidence="10 11">ATCC 38327</strain>
    </source>
</reference>
<dbReference type="InterPro" id="IPR029062">
    <property type="entry name" value="Class_I_gatase-like"/>
</dbReference>
<comment type="similarity">
    <text evidence="1">Belongs to the glutaminase PdxT/SNO family.</text>
</comment>
<evidence type="ECO:0000256" key="3">
    <source>
        <dbReference type="ARBA" id="ARBA00022801"/>
    </source>
</evidence>
<sequence>MTTLAPTNTTTSTATRPLRVGVLGRHRLQGAYTEHLYMLQRLGQTMPLEARIVKTAAELDPAQIDALIIPGGESTAMALVAERSGCLDALREFVHKQPTWGTCAGMILLSTTATQTKQGGQNLLGALDITVQRNAFGKQTESFIAPLTIDGIAPADQPFEGIFIRAPIVEVAGPHVQVIGKVDGDHGLQHGERIVAVRQGHLLGTSFHPELTKDLRVHAYFVQMVREALGL</sequence>
<feature type="active site" description="Nucleophile" evidence="8">
    <location>
        <position position="103"/>
    </location>
</feature>
<dbReference type="GO" id="GO:0005829">
    <property type="term" value="C:cytosol"/>
    <property type="evidence" value="ECO:0007669"/>
    <property type="project" value="TreeGrafter"/>
</dbReference>
<dbReference type="PANTHER" id="PTHR31559">
    <property type="entry name" value="PYRIDOXAL 5'-PHOSPHATE SYNTHASE SUBUNIT SNO"/>
    <property type="match status" value="1"/>
</dbReference>
<dbReference type="VEuPathDB" id="FungiDB:AMAG_03974"/>
<dbReference type="Proteomes" id="UP000054350">
    <property type="component" value="Unassembled WGS sequence"/>
</dbReference>
<dbReference type="NCBIfam" id="TIGR03800">
    <property type="entry name" value="PLP_synth_Pdx2"/>
    <property type="match status" value="1"/>
</dbReference>
<keyword evidence="4" id="KW-0663">Pyridoxal phosphate</keyword>
<evidence type="ECO:0000256" key="8">
    <source>
        <dbReference type="PIRSR" id="PIRSR005639-1"/>
    </source>
</evidence>
<dbReference type="GO" id="GO:0042823">
    <property type="term" value="P:pyridoxal phosphate biosynthetic process"/>
    <property type="evidence" value="ECO:0007669"/>
    <property type="project" value="InterPro"/>
</dbReference>
<gene>
    <name evidence="10" type="ORF">AMAG_03974</name>
</gene>
<dbReference type="EMBL" id="GG745333">
    <property type="protein sequence ID" value="KNE58398.1"/>
    <property type="molecule type" value="Genomic_DNA"/>
</dbReference>
<dbReference type="GO" id="GO:0016829">
    <property type="term" value="F:lyase activity"/>
    <property type="evidence" value="ECO:0007669"/>
    <property type="project" value="UniProtKB-KW"/>
</dbReference>
<evidence type="ECO:0000256" key="5">
    <source>
        <dbReference type="ARBA" id="ARBA00022962"/>
    </source>
</evidence>
<dbReference type="InterPro" id="IPR002161">
    <property type="entry name" value="PdxT/SNO"/>
</dbReference>
<evidence type="ECO:0000256" key="1">
    <source>
        <dbReference type="ARBA" id="ARBA00008345"/>
    </source>
</evidence>
<evidence type="ECO:0000256" key="7">
    <source>
        <dbReference type="ARBA" id="ARBA00049534"/>
    </source>
</evidence>
<dbReference type="GO" id="GO:0008614">
    <property type="term" value="P:pyridoxine metabolic process"/>
    <property type="evidence" value="ECO:0007669"/>
    <property type="project" value="TreeGrafter"/>
</dbReference>
<dbReference type="SUPFAM" id="SSF52317">
    <property type="entry name" value="Class I glutamine amidotransferase-like"/>
    <property type="match status" value="1"/>
</dbReference>
<dbReference type="HAMAP" id="MF_01615">
    <property type="entry name" value="PdxT"/>
    <property type="match status" value="1"/>
</dbReference>
<feature type="active site" description="Charge relay system" evidence="8">
    <location>
        <position position="208"/>
    </location>
</feature>
<dbReference type="EC" id="3.5.1.2" evidence="2"/>
<dbReference type="PROSITE" id="PS51273">
    <property type="entry name" value="GATASE_TYPE_1"/>
    <property type="match status" value="1"/>
</dbReference>
<dbReference type="GO" id="GO:1903600">
    <property type="term" value="C:glutaminase complex"/>
    <property type="evidence" value="ECO:0007669"/>
    <property type="project" value="TreeGrafter"/>
</dbReference>
<evidence type="ECO:0000313" key="10">
    <source>
        <dbReference type="EMBL" id="KNE58399.1"/>
    </source>
</evidence>
<dbReference type="OMA" id="RWHQYFV"/>
<name>A0A0L0S7Q8_ALLM3</name>
<evidence type="ECO:0000256" key="6">
    <source>
        <dbReference type="ARBA" id="ARBA00023239"/>
    </source>
</evidence>
<protein>
    <recommendedName>
        <fullName evidence="2">glutaminase</fullName>
        <ecNumber evidence="2">3.5.1.2</ecNumber>
    </recommendedName>
</protein>
<dbReference type="OrthoDB" id="2039at2759"/>
<comment type="catalytic activity">
    <reaction evidence="7">
        <text>L-glutamine + H2O = L-glutamate + NH4(+)</text>
        <dbReference type="Rhea" id="RHEA:15889"/>
        <dbReference type="ChEBI" id="CHEBI:15377"/>
        <dbReference type="ChEBI" id="CHEBI:28938"/>
        <dbReference type="ChEBI" id="CHEBI:29985"/>
        <dbReference type="ChEBI" id="CHEBI:58359"/>
        <dbReference type="EC" id="3.5.1.2"/>
    </reaction>
</comment>
<dbReference type="FunFam" id="3.40.50.880:FF:000010">
    <property type="entry name" value="uncharacterized protein LOC100176842 isoform X2"/>
    <property type="match status" value="1"/>
</dbReference>
<feature type="binding site" evidence="9">
    <location>
        <begin position="164"/>
        <end position="165"/>
    </location>
    <ligand>
        <name>L-glutamine</name>
        <dbReference type="ChEBI" id="CHEBI:58359"/>
    </ligand>
</feature>
<dbReference type="PROSITE" id="PS01236">
    <property type="entry name" value="PDXT_SNO_1"/>
    <property type="match status" value="1"/>
</dbReference>
<accession>A0A0L0S7Q8</accession>
<dbReference type="EMBL" id="GG745333">
    <property type="protein sequence ID" value="KNE58399.1"/>
    <property type="molecule type" value="Genomic_DNA"/>
</dbReference>
<evidence type="ECO:0000256" key="2">
    <source>
        <dbReference type="ARBA" id="ARBA00012918"/>
    </source>
</evidence>
<dbReference type="PROSITE" id="PS51130">
    <property type="entry name" value="PDXT_SNO_2"/>
    <property type="match status" value="1"/>
</dbReference>
<dbReference type="GO" id="GO:0004359">
    <property type="term" value="F:glutaminase activity"/>
    <property type="evidence" value="ECO:0007669"/>
    <property type="project" value="UniProtKB-EC"/>
</dbReference>
<evidence type="ECO:0000256" key="9">
    <source>
        <dbReference type="PIRSR" id="PIRSR005639-2"/>
    </source>
</evidence>
<evidence type="ECO:0000313" key="11">
    <source>
        <dbReference type="Proteomes" id="UP000054350"/>
    </source>
</evidence>
<proteinExistence type="inferred from homology"/>
<dbReference type="eggNOG" id="KOG3210">
    <property type="taxonomic scope" value="Eukaryota"/>
</dbReference>
<keyword evidence="6" id="KW-0456">Lyase</keyword>
<feature type="binding site" evidence="9">
    <location>
        <position position="133"/>
    </location>
    <ligand>
        <name>L-glutamine</name>
        <dbReference type="ChEBI" id="CHEBI:58359"/>
    </ligand>
</feature>
<organism evidence="10 11">
    <name type="scientific">Allomyces macrogynus (strain ATCC 38327)</name>
    <name type="common">Allomyces javanicus var. macrogynus</name>
    <dbReference type="NCBI Taxonomy" id="578462"/>
    <lineage>
        <taxon>Eukaryota</taxon>
        <taxon>Fungi</taxon>
        <taxon>Fungi incertae sedis</taxon>
        <taxon>Blastocladiomycota</taxon>
        <taxon>Blastocladiomycetes</taxon>
        <taxon>Blastocladiales</taxon>
        <taxon>Blastocladiaceae</taxon>
        <taxon>Allomyces</taxon>
    </lineage>
</organism>
<dbReference type="InterPro" id="IPR021196">
    <property type="entry name" value="PdxT/SNO_CS"/>
</dbReference>
<dbReference type="STRING" id="578462.A0A0L0S7Q8"/>
<evidence type="ECO:0000256" key="4">
    <source>
        <dbReference type="ARBA" id="ARBA00022898"/>
    </source>
</evidence>
<dbReference type="AlphaFoldDB" id="A0A0L0S7Q8"/>
<dbReference type="CDD" id="cd01749">
    <property type="entry name" value="GATase1_PB"/>
    <property type="match status" value="1"/>
</dbReference>
<dbReference type="Gene3D" id="3.40.50.880">
    <property type="match status" value="1"/>
</dbReference>
<dbReference type="Pfam" id="PF01174">
    <property type="entry name" value="SNO"/>
    <property type="match status" value="1"/>
</dbReference>
<keyword evidence="3" id="KW-0378">Hydrolase</keyword>
<keyword evidence="5" id="KW-0315">Glutamine amidotransferase</keyword>
<keyword evidence="11" id="KW-1185">Reference proteome</keyword>
<reference evidence="11" key="2">
    <citation type="submission" date="2009-11" db="EMBL/GenBank/DDBJ databases">
        <title>The Genome Sequence of Allomyces macrogynus strain ATCC 38327.</title>
        <authorList>
            <consortium name="The Broad Institute Genome Sequencing Platform"/>
            <person name="Russ C."/>
            <person name="Cuomo C."/>
            <person name="Shea T."/>
            <person name="Young S.K."/>
            <person name="Zeng Q."/>
            <person name="Koehrsen M."/>
            <person name="Haas B."/>
            <person name="Borodovsky M."/>
            <person name="Guigo R."/>
            <person name="Alvarado L."/>
            <person name="Berlin A."/>
            <person name="Borenstein D."/>
            <person name="Chen Z."/>
            <person name="Engels R."/>
            <person name="Freedman E."/>
            <person name="Gellesch M."/>
            <person name="Goldberg J."/>
            <person name="Griggs A."/>
            <person name="Gujja S."/>
            <person name="Heiman D."/>
            <person name="Hepburn T."/>
            <person name="Howarth C."/>
            <person name="Jen D."/>
            <person name="Larson L."/>
            <person name="Lewis B."/>
            <person name="Mehta T."/>
            <person name="Park D."/>
            <person name="Pearson M."/>
            <person name="Roberts A."/>
            <person name="Saif S."/>
            <person name="Shenoy N."/>
            <person name="Sisk P."/>
            <person name="Stolte C."/>
            <person name="Sykes S."/>
            <person name="Walk T."/>
            <person name="White J."/>
            <person name="Yandava C."/>
            <person name="Burger G."/>
            <person name="Gray M.W."/>
            <person name="Holland P.W.H."/>
            <person name="King N."/>
            <person name="Lang F.B.F."/>
            <person name="Roger A.J."/>
            <person name="Ruiz-Trillo I."/>
            <person name="Lander E."/>
            <person name="Nusbaum C."/>
        </authorList>
    </citation>
    <scope>NUCLEOTIDE SEQUENCE [LARGE SCALE GENOMIC DNA]</scope>
    <source>
        <strain evidence="11">ATCC 38327</strain>
    </source>
</reference>
<feature type="active site" description="Charge relay system" evidence="8">
    <location>
        <position position="210"/>
    </location>
</feature>